<dbReference type="InterPro" id="IPR000073">
    <property type="entry name" value="AB_hydrolase_1"/>
</dbReference>
<dbReference type="GO" id="GO:0016787">
    <property type="term" value="F:hydrolase activity"/>
    <property type="evidence" value="ECO:0007669"/>
    <property type="project" value="UniProtKB-KW"/>
</dbReference>
<gene>
    <name evidence="3" type="ORF">Sya03_54140</name>
</gene>
<dbReference type="Gene3D" id="3.40.50.1820">
    <property type="entry name" value="alpha/beta hydrolase"/>
    <property type="match status" value="1"/>
</dbReference>
<dbReference type="SUPFAM" id="SSF53474">
    <property type="entry name" value="alpha/beta-Hydrolases"/>
    <property type="match status" value="1"/>
</dbReference>
<keyword evidence="1 3" id="KW-0378">Hydrolase</keyword>
<dbReference type="RefSeq" id="WP_203941254.1">
    <property type="nucleotide sequence ID" value="NZ_BAAAGJ010000014.1"/>
</dbReference>
<organism evidence="3 4">
    <name type="scientific">Spirilliplanes yamanashiensis</name>
    <dbReference type="NCBI Taxonomy" id="42233"/>
    <lineage>
        <taxon>Bacteria</taxon>
        <taxon>Bacillati</taxon>
        <taxon>Actinomycetota</taxon>
        <taxon>Actinomycetes</taxon>
        <taxon>Micromonosporales</taxon>
        <taxon>Micromonosporaceae</taxon>
        <taxon>Spirilliplanes</taxon>
    </lineage>
</organism>
<dbReference type="Pfam" id="PF00561">
    <property type="entry name" value="Abhydrolase_1"/>
    <property type="match status" value="1"/>
</dbReference>
<dbReference type="AlphaFoldDB" id="A0A8J3YE56"/>
<dbReference type="PRINTS" id="PR00412">
    <property type="entry name" value="EPOXHYDRLASE"/>
</dbReference>
<keyword evidence="4" id="KW-1185">Reference proteome</keyword>
<dbReference type="PANTHER" id="PTHR43329">
    <property type="entry name" value="EPOXIDE HYDROLASE"/>
    <property type="match status" value="1"/>
</dbReference>
<name>A0A8J3YE56_9ACTN</name>
<dbReference type="InterPro" id="IPR000639">
    <property type="entry name" value="Epox_hydrolase-like"/>
</dbReference>
<reference evidence="3" key="1">
    <citation type="submission" date="2021-01" db="EMBL/GenBank/DDBJ databases">
        <title>Whole genome shotgun sequence of Spirilliplanes yamanashiensis NBRC 15828.</title>
        <authorList>
            <person name="Komaki H."/>
            <person name="Tamura T."/>
        </authorList>
    </citation>
    <scope>NUCLEOTIDE SEQUENCE</scope>
    <source>
        <strain evidence="3">NBRC 15828</strain>
    </source>
</reference>
<evidence type="ECO:0000313" key="4">
    <source>
        <dbReference type="Proteomes" id="UP000652013"/>
    </source>
</evidence>
<evidence type="ECO:0000259" key="2">
    <source>
        <dbReference type="Pfam" id="PF00561"/>
    </source>
</evidence>
<dbReference type="Proteomes" id="UP000652013">
    <property type="component" value="Unassembled WGS sequence"/>
</dbReference>
<evidence type="ECO:0000256" key="1">
    <source>
        <dbReference type="ARBA" id="ARBA00022801"/>
    </source>
</evidence>
<feature type="domain" description="AB hydrolase-1" evidence="2">
    <location>
        <begin position="22"/>
        <end position="251"/>
    </location>
</feature>
<comment type="caution">
    <text evidence="3">The sequence shown here is derived from an EMBL/GenBank/DDBJ whole genome shotgun (WGS) entry which is preliminary data.</text>
</comment>
<dbReference type="EMBL" id="BOOY01000038">
    <property type="protein sequence ID" value="GIJ06062.1"/>
    <property type="molecule type" value="Genomic_DNA"/>
</dbReference>
<accession>A0A8J3YE56</accession>
<dbReference type="InterPro" id="IPR029058">
    <property type="entry name" value="AB_hydrolase_fold"/>
</dbReference>
<sequence length="267" mass="28309">MKVTARGLTFDVVAGGPAGGAPVLLLHGFPQDSREWDAVVPRLHAAGLRTYGLDQRGYSPGARPAAVADYTVAEAAVDALAVLDELGVATAHVVGHDWGAQVAWVLAARHPERVRTLTALSVPHPAALAAGMRGWSQRLKLAYVPLFRSRLGERVLGRAVLRAMLRPTGRGELYADAMAGDPGRLTATLNWYRANGLDAALLPPVRVPTTYVWGTGDVVSRASVAATTRCVRADYRLVVLPGVGHWQPEEAPDAVAEAIVARAVDDV</sequence>
<proteinExistence type="predicted"/>
<evidence type="ECO:0000313" key="3">
    <source>
        <dbReference type="EMBL" id="GIJ06062.1"/>
    </source>
</evidence>
<protein>
    <submittedName>
        <fullName evidence="3">Epoxide hydrolase</fullName>
    </submittedName>
</protein>